<dbReference type="KEGG" id="rhd:R2APBS1_3563"/>
<organism evidence="17 18">
    <name type="scientific">Rhodanobacter denitrificans</name>
    <dbReference type="NCBI Taxonomy" id="666685"/>
    <lineage>
        <taxon>Bacteria</taxon>
        <taxon>Pseudomonadati</taxon>
        <taxon>Pseudomonadota</taxon>
        <taxon>Gammaproteobacteria</taxon>
        <taxon>Lysobacterales</taxon>
        <taxon>Rhodanobacteraceae</taxon>
        <taxon>Rhodanobacter</taxon>
    </lineage>
</organism>
<keyword evidence="14" id="KW-0443">Lipid metabolism</keyword>
<evidence type="ECO:0000256" key="3">
    <source>
        <dbReference type="ARBA" id="ARBA00005189"/>
    </source>
</evidence>
<dbReference type="GO" id="GO:0004366">
    <property type="term" value="F:glycerol-3-phosphate O-acyltransferase activity"/>
    <property type="evidence" value="ECO:0007669"/>
    <property type="project" value="UniProtKB-UniRule"/>
</dbReference>
<dbReference type="InterPro" id="IPR002123">
    <property type="entry name" value="Plipid/glycerol_acylTrfase"/>
</dbReference>
<keyword evidence="8 14" id="KW-0808">Transferase</keyword>
<evidence type="ECO:0000313" key="18">
    <source>
        <dbReference type="Proteomes" id="UP000011859"/>
    </source>
</evidence>
<proteinExistence type="inferred from homology"/>
<dbReference type="NCBIfam" id="NF003441">
    <property type="entry name" value="PRK04974.1"/>
    <property type="match status" value="1"/>
</dbReference>
<evidence type="ECO:0000256" key="4">
    <source>
        <dbReference type="ARBA" id="ARBA00007937"/>
    </source>
</evidence>
<keyword evidence="11 14" id="KW-1208">Phospholipid metabolism</keyword>
<dbReference type="InterPro" id="IPR041728">
    <property type="entry name" value="GPAT/DHAPAT_LPLAT"/>
</dbReference>
<keyword evidence="9 14" id="KW-0472">Membrane</keyword>
<evidence type="ECO:0000256" key="12">
    <source>
        <dbReference type="ARBA" id="ARBA00023315"/>
    </source>
</evidence>
<dbReference type="InterPro" id="IPR022284">
    <property type="entry name" value="GPAT/DHAPAT"/>
</dbReference>
<comment type="pathway">
    <text evidence="2 14">Phospholipid metabolism; CDP-diacylglycerol biosynthesis; CDP-diacylglycerol from sn-glycerol 3-phosphate: step 1/3.</text>
</comment>
<dbReference type="STRING" id="666685.R2APBS1_3563"/>
<dbReference type="PANTHER" id="PTHR12563">
    <property type="entry name" value="GLYCEROL-3-PHOSPHATE ACYLTRANSFERASE"/>
    <property type="match status" value="1"/>
</dbReference>
<keyword evidence="12 14" id="KW-0012">Acyltransferase</keyword>
<comment type="catalytic activity">
    <reaction evidence="13 14">
        <text>sn-glycerol 3-phosphate + an acyl-CoA = a 1-acyl-sn-glycero-3-phosphate + CoA</text>
        <dbReference type="Rhea" id="RHEA:15325"/>
        <dbReference type="ChEBI" id="CHEBI:57287"/>
        <dbReference type="ChEBI" id="CHEBI:57597"/>
        <dbReference type="ChEBI" id="CHEBI:57970"/>
        <dbReference type="ChEBI" id="CHEBI:58342"/>
        <dbReference type="EC" id="2.3.1.15"/>
    </reaction>
</comment>
<dbReference type="CDD" id="cd07993">
    <property type="entry name" value="LPLAT_DHAPAT-like"/>
    <property type="match status" value="1"/>
</dbReference>
<feature type="domain" description="Phospholipid/glycerol acyltransferase" evidence="16">
    <location>
        <begin position="310"/>
        <end position="437"/>
    </location>
</feature>
<dbReference type="EC" id="2.3.1.15" evidence="5 14"/>
<evidence type="ECO:0000256" key="10">
    <source>
        <dbReference type="ARBA" id="ARBA00023209"/>
    </source>
</evidence>
<comment type="similarity">
    <text evidence="4 14">Belongs to the GPAT/DAPAT family.</text>
</comment>
<protein>
    <recommendedName>
        <fullName evidence="6 14">Glycerol-3-phosphate acyltransferase</fullName>
        <shortName evidence="14">GPAT</shortName>
        <ecNumber evidence="5 14">2.3.1.15</ecNumber>
    </recommendedName>
</protein>
<dbReference type="PIRSF" id="PIRSF000437">
    <property type="entry name" value="GPAT_DHAPAT"/>
    <property type="match status" value="1"/>
</dbReference>
<sequence length="892" mass="99415">MTTNADSSARPRAPWWFNLAGQLLQPWVRIRRDPAEPAALLQAGVPVCYVIERDGFSDALILQRACREAGLPNPMRPLAGTRRRRSVFALARRDGSLLGRNRKRNPNEALRQLVHSLEGLPGSDIQIVPVSIYVGRAPSRDSGWFRVLFSENWVMVGRFRRMLALLLNGRDTVVHFSTPVSLRQTLDESGGITPERFARKVARVLRTHFHRIRAAVIGPDLSHKRTVVDAVLNAEPVRAAIAAAAAKEKISHARAWRKAHQLVLEIAADYSHPVVRSASFLLSNFWNKLYDGIAMHHFDKARAAAPGHEVIYVPCHRSHADYLLMSYQLHVSGVVVPHIAAGVNLNLPVIGPILRRGGAFFLRRSFRGNALYSVVFNEYVAQLIDRGVPMEYFIEGGRSRTGRLLAPRAGMLAMTVRAFLRAPRRPVLFQPVYIGYEKLMEGKSYIGELSGQPKEKESLLGLLKGLKVLRQRYGHVALNFGEPIELTPLLDAASHDWRAAGADPEAKPEWLGVVTDRLAEQIQVNINRAADVNPINLLALALLATPKHAMAESDLLTQLELGKTMLEELPYSDRITLTPMNPAAIIAYGEQMGWIQRVQHPLGDVLTATGERAVLLSYFRNNVLHLTATAAWVACCFLNNRRMSRASILRLGRIIYPFIQGELFLPWDTDGFAEQLQATIDFFVRRGLLEAVSDGRVLERSPGQDDGAYQLKVIARSLIQAFERYYITIAALAKNGPHTMTGAELENACSLTAQRLSLLNELTAPEFFDKALFRGFIQKLRERRIVWTDDAGKLDYDAALEGMVRDARVILSREVRHSILKITPGGNDWEAPAADAREGVVEGTYVPADSDDAALHARHVAAEQREHERRSGSDRRLPDAAEPTPTHRDAAE</sequence>
<dbReference type="GO" id="GO:0016024">
    <property type="term" value="P:CDP-diacylglycerol biosynthetic process"/>
    <property type="evidence" value="ECO:0007669"/>
    <property type="project" value="UniProtKB-UniRule"/>
</dbReference>
<dbReference type="SMART" id="SM00563">
    <property type="entry name" value="PlsC"/>
    <property type="match status" value="1"/>
</dbReference>
<comment type="domain">
    <text evidence="14">The HXXXXD motif is essential for acyltransferase activity and may constitute the binding site for the phosphate moiety of the glycerol-3-phosphate.</text>
</comment>
<evidence type="ECO:0000256" key="5">
    <source>
        <dbReference type="ARBA" id="ARBA00013113"/>
    </source>
</evidence>
<dbReference type="InterPro" id="IPR045520">
    <property type="entry name" value="GPAT/DHAPAT_C"/>
</dbReference>
<dbReference type="UniPathway" id="UPA00557">
    <property type="reaction ID" value="UER00612"/>
</dbReference>
<dbReference type="Proteomes" id="UP000011859">
    <property type="component" value="Chromosome"/>
</dbReference>
<evidence type="ECO:0000259" key="16">
    <source>
        <dbReference type="SMART" id="SM00563"/>
    </source>
</evidence>
<dbReference type="InterPro" id="IPR028354">
    <property type="entry name" value="GPAT_PlsB"/>
</dbReference>
<dbReference type="PIRSF" id="PIRSF500064">
    <property type="entry name" value="GPAT"/>
    <property type="match status" value="1"/>
</dbReference>
<evidence type="ECO:0000256" key="13">
    <source>
        <dbReference type="ARBA" id="ARBA00048427"/>
    </source>
</evidence>
<name>M4NT07_9GAMM</name>
<evidence type="ECO:0000256" key="1">
    <source>
        <dbReference type="ARBA" id="ARBA00004413"/>
    </source>
</evidence>
<reference evidence="17 18" key="1">
    <citation type="submission" date="2012-04" db="EMBL/GenBank/DDBJ databases">
        <title>Complete genome of Rhodanobacter sp. 2APBS1.</title>
        <authorList>
            <consortium name="US DOE Joint Genome Institute"/>
            <person name="Huntemann M."/>
            <person name="Wei C.-L."/>
            <person name="Han J."/>
            <person name="Detter J.C."/>
            <person name="Han C."/>
            <person name="Tapia R."/>
            <person name="Munk A.C.C."/>
            <person name="Chen A."/>
            <person name="Krypides N."/>
            <person name="Mavromatis K."/>
            <person name="Markowitz V."/>
            <person name="Szeto E."/>
            <person name="Ivanova N."/>
            <person name="Mikhailova N."/>
            <person name="Ovchinnikova G."/>
            <person name="Pagani I."/>
            <person name="Pati A."/>
            <person name="Goodwin L."/>
            <person name="Peters L."/>
            <person name="Pitluck S."/>
            <person name="Woyke T."/>
            <person name="Prakash O."/>
            <person name="Elkins J."/>
            <person name="Brown S."/>
            <person name="Palumbo A."/>
            <person name="Hemme C."/>
            <person name="Zhou J."/>
            <person name="Watson D."/>
            <person name="Jardine P."/>
            <person name="Kostka J."/>
            <person name="Green S."/>
        </authorList>
    </citation>
    <scope>NUCLEOTIDE SEQUENCE [LARGE SCALE GENOMIC DNA]</scope>
    <source>
        <strain evidence="17 18">2APBS1</strain>
    </source>
</reference>
<evidence type="ECO:0000256" key="6">
    <source>
        <dbReference type="ARBA" id="ARBA00013432"/>
    </source>
</evidence>
<dbReference type="Pfam" id="PF19277">
    <property type="entry name" value="GPAT_C"/>
    <property type="match status" value="1"/>
</dbReference>
<dbReference type="GO" id="GO:0005886">
    <property type="term" value="C:plasma membrane"/>
    <property type="evidence" value="ECO:0007669"/>
    <property type="project" value="UniProtKB-SubCell"/>
</dbReference>
<evidence type="ECO:0000256" key="7">
    <source>
        <dbReference type="ARBA" id="ARBA00022475"/>
    </source>
</evidence>
<gene>
    <name evidence="14" type="primary">plsB</name>
    <name evidence="17" type="ORF">R2APBS1_3563</name>
</gene>
<evidence type="ECO:0000256" key="9">
    <source>
        <dbReference type="ARBA" id="ARBA00023136"/>
    </source>
</evidence>
<dbReference type="HOGENOM" id="CLU_015407_0_0_6"/>
<dbReference type="Pfam" id="PF01553">
    <property type="entry name" value="Acyltransferase"/>
    <property type="match status" value="1"/>
</dbReference>
<evidence type="ECO:0000313" key="17">
    <source>
        <dbReference type="EMBL" id="AGG90626.1"/>
    </source>
</evidence>
<accession>M4NT07</accession>
<comment type="pathway">
    <text evidence="3">Lipid metabolism.</text>
</comment>
<dbReference type="EMBL" id="CP003470">
    <property type="protein sequence ID" value="AGG90626.1"/>
    <property type="molecule type" value="Genomic_DNA"/>
</dbReference>
<dbReference type="RefSeq" id="WP_015448909.1">
    <property type="nucleotide sequence ID" value="NC_020541.1"/>
</dbReference>
<dbReference type="NCBIfam" id="TIGR03703">
    <property type="entry name" value="plsB"/>
    <property type="match status" value="1"/>
</dbReference>
<evidence type="ECO:0000256" key="15">
    <source>
        <dbReference type="SAM" id="MobiDB-lite"/>
    </source>
</evidence>
<keyword evidence="14" id="KW-0444">Lipid biosynthesis</keyword>
<keyword evidence="10 14" id="KW-0594">Phospholipid biosynthesis</keyword>
<dbReference type="OrthoDB" id="335193at2"/>
<evidence type="ECO:0000256" key="11">
    <source>
        <dbReference type="ARBA" id="ARBA00023264"/>
    </source>
</evidence>
<keyword evidence="7 14" id="KW-1003">Cell membrane</keyword>
<feature type="short sequence motif" description="HXXXXD motif" evidence="14">
    <location>
        <begin position="315"/>
        <end position="320"/>
    </location>
</feature>
<dbReference type="eggNOG" id="COG2937">
    <property type="taxonomic scope" value="Bacteria"/>
</dbReference>
<dbReference type="HAMAP" id="MF_00393">
    <property type="entry name" value="Glyc3P_acyltrans"/>
    <property type="match status" value="1"/>
</dbReference>
<comment type="subcellular location">
    <subcellularLocation>
        <location evidence="1 14">Cell membrane</location>
        <topology evidence="1 14">Peripheral membrane protein</topology>
        <orientation evidence="1 14">Cytoplasmic side</orientation>
    </subcellularLocation>
</comment>
<evidence type="ECO:0000256" key="8">
    <source>
        <dbReference type="ARBA" id="ARBA00022679"/>
    </source>
</evidence>
<dbReference type="PANTHER" id="PTHR12563:SF17">
    <property type="entry name" value="DIHYDROXYACETONE PHOSPHATE ACYLTRANSFERASE"/>
    <property type="match status" value="1"/>
</dbReference>
<dbReference type="AlphaFoldDB" id="M4NT07"/>
<keyword evidence="18" id="KW-1185">Reference proteome</keyword>
<dbReference type="GO" id="GO:0006631">
    <property type="term" value="P:fatty acid metabolic process"/>
    <property type="evidence" value="ECO:0007669"/>
    <property type="project" value="TreeGrafter"/>
</dbReference>
<evidence type="ECO:0000256" key="14">
    <source>
        <dbReference type="HAMAP-Rule" id="MF_00393"/>
    </source>
</evidence>
<evidence type="ECO:0000256" key="2">
    <source>
        <dbReference type="ARBA" id="ARBA00004765"/>
    </source>
</evidence>
<feature type="region of interest" description="Disordered" evidence="15">
    <location>
        <begin position="860"/>
        <end position="892"/>
    </location>
</feature>
<dbReference type="SUPFAM" id="SSF69593">
    <property type="entry name" value="Glycerol-3-phosphate (1)-acyltransferase"/>
    <property type="match status" value="1"/>
</dbReference>